<organism evidence="1 2">
    <name type="scientific">Funneliformis geosporum</name>
    <dbReference type="NCBI Taxonomy" id="1117311"/>
    <lineage>
        <taxon>Eukaryota</taxon>
        <taxon>Fungi</taxon>
        <taxon>Fungi incertae sedis</taxon>
        <taxon>Mucoromycota</taxon>
        <taxon>Glomeromycotina</taxon>
        <taxon>Glomeromycetes</taxon>
        <taxon>Glomerales</taxon>
        <taxon>Glomeraceae</taxon>
        <taxon>Funneliformis</taxon>
    </lineage>
</organism>
<protein>
    <submittedName>
        <fullName evidence="1">3954_t:CDS:1</fullName>
    </submittedName>
</protein>
<sequence length="355" mass="39886">MATTVESENQINSLNNLNEPWQKELIVDFVNEGGIDALRSNRKNSIPRQVSTDTSYYVLRCLESPLELCASALKEDDSRGANQISIRESGTLSTEYSDNTTRSKIASGNSEPHILKSSIETERQRCEIHDGFVDSLPSNSENGGSKYKDGEHADITLGKVREGCPNTGTIEKMQASFGELFRIGSLGGDGWKMIVPQKTCFLVHADYHFTSRGSTIGNPTTMSQMQLCEGKNGRTSRCNDSPILVDAFKDNTRIATLVNYEVFDSDPKKLTYHIRCVADFGFDHIIIIGKTDYGMIFLDCYSRVFLWENMSQTLWPLGDSPEEASKHIVKGVDQLSWFEDNGTVYEQITKWEDYY</sequence>
<accession>A0A9W4X0X3</accession>
<evidence type="ECO:0000313" key="1">
    <source>
        <dbReference type="EMBL" id="CAI2187068.1"/>
    </source>
</evidence>
<dbReference type="EMBL" id="CAMKVN010004436">
    <property type="protein sequence ID" value="CAI2187068.1"/>
    <property type="molecule type" value="Genomic_DNA"/>
</dbReference>
<dbReference type="AlphaFoldDB" id="A0A9W4X0X3"/>
<gene>
    <name evidence="1" type="ORF">FWILDA_LOCUS12891</name>
</gene>
<proteinExistence type="predicted"/>
<keyword evidence="2" id="KW-1185">Reference proteome</keyword>
<dbReference type="Proteomes" id="UP001153678">
    <property type="component" value="Unassembled WGS sequence"/>
</dbReference>
<comment type="caution">
    <text evidence="1">The sequence shown here is derived from an EMBL/GenBank/DDBJ whole genome shotgun (WGS) entry which is preliminary data.</text>
</comment>
<reference evidence="1" key="1">
    <citation type="submission" date="2022-08" db="EMBL/GenBank/DDBJ databases">
        <authorList>
            <person name="Kallberg Y."/>
            <person name="Tangrot J."/>
            <person name="Rosling A."/>
        </authorList>
    </citation>
    <scope>NUCLEOTIDE SEQUENCE</scope>
    <source>
        <strain evidence="1">Wild A</strain>
    </source>
</reference>
<dbReference type="OrthoDB" id="2311705at2759"/>
<name>A0A9W4X0X3_9GLOM</name>
<evidence type="ECO:0000313" key="2">
    <source>
        <dbReference type="Proteomes" id="UP001153678"/>
    </source>
</evidence>